<dbReference type="Proteomes" id="UP001596253">
    <property type="component" value="Unassembled WGS sequence"/>
</dbReference>
<evidence type="ECO:0000313" key="1">
    <source>
        <dbReference type="EMBL" id="MFC6164819.1"/>
    </source>
</evidence>
<dbReference type="EMBL" id="JBHSSD010000040">
    <property type="protein sequence ID" value="MFC6164819.1"/>
    <property type="molecule type" value="Genomic_DNA"/>
</dbReference>
<name>A0ABW1R4L0_9LACO</name>
<accession>A0ABW1R4L0</accession>
<gene>
    <name evidence="1" type="ORF">ACFP3T_09085</name>
</gene>
<protein>
    <submittedName>
        <fullName evidence="1">Uncharacterized protein</fullName>
    </submittedName>
</protein>
<organism evidence="1 2">
    <name type="scientific">Lactiplantibacillus dongliensis</name>
    <dbReference type="NCBI Taxonomy" id="2559919"/>
    <lineage>
        <taxon>Bacteria</taxon>
        <taxon>Bacillati</taxon>
        <taxon>Bacillota</taxon>
        <taxon>Bacilli</taxon>
        <taxon>Lactobacillales</taxon>
        <taxon>Lactobacillaceae</taxon>
        <taxon>Lactiplantibacillus</taxon>
    </lineage>
</organism>
<evidence type="ECO:0000313" key="2">
    <source>
        <dbReference type="Proteomes" id="UP001596253"/>
    </source>
</evidence>
<keyword evidence="2" id="KW-1185">Reference proteome</keyword>
<proteinExistence type="predicted"/>
<dbReference type="RefSeq" id="WP_263390479.1">
    <property type="nucleotide sequence ID" value="NZ_BJDK01000007.1"/>
</dbReference>
<sequence length="40" mass="4352">MKALTFFNQAKQALPLPENATLQSAYQFGVQADLLATLVV</sequence>
<comment type="caution">
    <text evidence="1">The sequence shown here is derived from an EMBL/GenBank/DDBJ whole genome shotgun (WGS) entry which is preliminary data.</text>
</comment>
<reference evidence="2" key="1">
    <citation type="journal article" date="2019" name="Int. J. Syst. Evol. Microbiol.">
        <title>The Global Catalogue of Microorganisms (GCM) 10K type strain sequencing project: providing services to taxonomists for standard genome sequencing and annotation.</title>
        <authorList>
            <consortium name="The Broad Institute Genomics Platform"/>
            <consortium name="The Broad Institute Genome Sequencing Center for Infectious Disease"/>
            <person name="Wu L."/>
            <person name="Ma J."/>
        </authorList>
    </citation>
    <scope>NUCLEOTIDE SEQUENCE [LARGE SCALE GENOMIC DNA]</scope>
    <source>
        <strain evidence="2">CCM 8932</strain>
    </source>
</reference>